<dbReference type="AlphaFoldDB" id="A0A3P8RI20"/>
<dbReference type="Bgee" id="ENSACLG00000027891">
    <property type="expression patterns" value="Expressed in testis and 1 other cell type or tissue"/>
</dbReference>
<gene>
    <name evidence="4" type="primary">MDH1B</name>
</gene>
<dbReference type="InterPro" id="IPR015955">
    <property type="entry name" value="Lactate_DH/Glyco_Ohase_4_C"/>
</dbReference>
<dbReference type="InterPro" id="IPR010945">
    <property type="entry name" value="Malate_DH_type2"/>
</dbReference>
<dbReference type="STRING" id="8154.ENSACLP00000041433"/>
<evidence type="ECO:0000313" key="5">
    <source>
        <dbReference type="Proteomes" id="UP000265100"/>
    </source>
</evidence>
<organism evidence="4 5">
    <name type="scientific">Astatotilapia calliptera</name>
    <name type="common">Eastern happy</name>
    <name type="synonym">Chromis callipterus</name>
    <dbReference type="NCBI Taxonomy" id="8154"/>
    <lineage>
        <taxon>Eukaryota</taxon>
        <taxon>Metazoa</taxon>
        <taxon>Chordata</taxon>
        <taxon>Craniata</taxon>
        <taxon>Vertebrata</taxon>
        <taxon>Euteleostomi</taxon>
        <taxon>Actinopterygii</taxon>
        <taxon>Neopterygii</taxon>
        <taxon>Teleostei</taxon>
        <taxon>Neoteleostei</taxon>
        <taxon>Acanthomorphata</taxon>
        <taxon>Ovalentaria</taxon>
        <taxon>Cichlomorphae</taxon>
        <taxon>Cichliformes</taxon>
        <taxon>Cichlidae</taxon>
        <taxon>African cichlids</taxon>
        <taxon>Pseudocrenilabrinae</taxon>
        <taxon>Haplochromini</taxon>
        <taxon>Astatotilapia</taxon>
    </lineage>
</organism>
<dbReference type="GO" id="GO:0016616">
    <property type="term" value="F:oxidoreductase activity, acting on the CH-OH group of donors, NAD or NADP as acceptor"/>
    <property type="evidence" value="ECO:0007669"/>
    <property type="project" value="InterPro"/>
</dbReference>
<dbReference type="Gene3D" id="3.90.110.10">
    <property type="entry name" value="Lactate dehydrogenase/glycoside hydrolase, family 4, C-terminal"/>
    <property type="match status" value="1"/>
</dbReference>
<evidence type="ECO:0000259" key="3">
    <source>
        <dbReference type="Pfam" id="PF02866"/>
    </source>
</evidence>
<dbReference type="GO" id="GO:0006108">
    <property type="term" value="P:malate metabolic process"/>
    <property type="evidence" value="ECO:0007669"/>
    <property type="project" value="InterPro"/>
</dbReference>
<name>A0A3P8RI20_ASTCA</name>
<reference evidence="4" key="3">
    <citation type="submission" date="2025-09" db="UniProtKB">
        <authorList>
            <consortium name="Ensembl"/>
        </authorList>
    </citation>
    <scope>IDENTIFICATION</scope>
</reference>
<dbReference type="GeneID" id="113016388"/>
<dbReference type="FunFam" id="3.40.50.720:FF:000144">
    <property type="entry name" value="Malate dehydrogenase [NADP]"/>
    <property type="match status" value="1"/>
</dbReference>
<sequence>MAKFVLAGKTDCPYYAKAELLADTLQQCLPDFKIHKISILPDEWKEWLGATCEKNNWKHEGSPLVWRELVEQGGKGMLLGGFNDFLEHCQDYYGITSDMTTNVMLSVAAENLEAKMNLIKEEQHRASLIQPLHVWITGALNPTCQVLIPSLLSPEVFPNVSAISLRLLDLEGNEEQLQSLRLEIEELAISMLHQVTTGTDLERAFRKADVILLLDDGGHDGENEGEEVKKKKVKVISERYKEYGQLIDATAKETVKVIVSGDSFLNLRCSLLVDSARSIDSHQFIAAAAQLENEAKAVLGKKMRMRPSDITDVIVWGNISGTFYIDLQRAKVFNHDGPITGPAFFSQPLLSIFPDRKWLETDFQHLVRRRRLAVTSKTGQAAATSAANGILTVLKAWNGASDPDVLSSGVACPGHYSLPDGIVFSVPLTFTDGKWSVVSELTVENELKYRLELSASELQQEKQFGSDSGTTE</sequence>
<keyword evidence="5" id="KW-1185">Reference proteome</keyword>
<dbReference type="Pfam" id="PF02866">
    <property type="entry name" value="Ldh_1_C"/>
    <property type="match status" value="1"/>
</dbReference>
<evidence type="ECO:0000256" key="1">
    <source>
        <dbReference type="ARBA" id="ARBA00009613"/>
    </source>
</evidence>
<dbReference type="InterPro" id="IPR022383">
    <property type="entry name" value="Lactate/malate_DH_C"/>
</dbReference>
<accession>A0A3P8RI20</accession>
<dbReference type="Ensembl" id="ENSACLT00000042410.2">
    <property type="protein sequence ID" value="ENSACLP00000041433.1"/>
    <property type="gene ID" value="ENSACLG00000027891.2"/>
</dbReference>
<protein>
    <recommendedName>
        <fullName evidence="3">Lactate/malate dehydrogenase C-terminal domain-containing protein</fullName>
    </recommendedName>
</protein>
<keyword evidence="2" id="KW-0560">Oxidoreductase</keyword>
<dbReference type="Proteomes" id="UP000265100">
    <property type="component" value="Chromosome 23"/>
</dbReference>
<dbReference type="OrthoDB" id="1510206at2759"/>
<dbReference type="InterPro" id="IPR036291">
    <property type="entry name" value="NAD(P)-bd_dom_sf"/>
</dbReference>
<dbReference type="SUPFAM" id="SSF56327">
    <property type="entry name" value="LDH C-terminal domain-like"/>
    <property type="match status" value="1"/>
</dbReference>
<reference evidence="4" key="1">
    <citation type="submission" date="2018-05" db="EMBL/GenBank/DDBJ databases">
        <authorList>
            <person name="Datahose"/>
        </authorList>
    </citation>
    <scope>NUCLEOTIDE SEQUENCE</scope>
</reference>
<reference evidence="4" key="2">
    <citation type="submission" date="2025-08" db="UniProtKB">
        <authorList>
            <consortium name="Ensembl"/>
        </authorList>
    </citation>
    <scope>IDENTIFICATION</scope>
</reference>
<proteinExistence type="inferred from homology"/>
<dbReference type="GO" id="GO:0016615">
    <property type="term" value="F:malate dehydrogenase activity"/>
    <property type="evidence" value="ECO:0007669"/>
    <property type="project" value="InterPro"/>
</dbReference>
<evidence type="ECO:0000313" key="4">
    <source>
        <dbReference type="Ensembl" id="ENSACLP00000041433.1"/>
    </source>
</evidence>
<dbReference type="Gene3D" id="3.40.50.720">
    <property type="entry name" value="NAD(P)-binding Rossmann-like Domain"/>
    <property type="match status" value="1"/>
</dbReference>
<dbReference type="SUPFAM" id="SSF51735">
    <property type="entry name" value="NAD(P)-binding Rossmann-fold domains"/>
    <property type="match status" value="1"/>
</dbReference>
<evidence type="ECO:0000256" key="2">
    <source>
        <dbReference type="ARBA" id="ARBA00023002"/>
    </source>
</evidence>
<dbReference type="PANTHER" id="PTHR23382">
    <property type="entry name" value="MALATE DEHYDROGENASE"/>
    <property type="match status" value="1"/>
</dbReference>
<dbReference type="OMA" id="QHPDVWE"/>
<dbReference type="GeneTree" id="ENSGT00530000063410"/>
<comment type="similarity">
    <text evidence="1">Belongs to the LDH/MDH superfamily. MDH type 2 family.</text>
</comment>
<dbReference type="RefSeq" id="XP_026014985.1">
    <property type="nucleotide sequence ID" value="XM_026159200.1"/>
</dbReference>
<feature type="domain" description="Lactate/malate dehydrogenase C-terminal" evidence="3">
    <location>
        <begin position="295"/>
        <end position="463"/>
    </location>
</feature>